<name>A0ACC0IX38_9ERIC</name>
<keyword evidence="2" id="KW-1185">Reference proteome</keyword>
<proteinExistence type="predicted"/>
<comment type="caution">
    <text evidence="1">The sequence shown here is derived from an EMBL/GenBank/DDBJ whole genome shotgun (WGS) entry which is preliminary data.</text>
</comment>
<gene>
    <name evidence="1" type="ORF">LOK49_LG01G03459</name>
</gene>
<organism evidence="1 2">
    <name type="scientific">Camellia lanceoleosa</name>
    <dbReference type="NCBI Taxonomy" id="1840588"/>
    <lineage>
        <taxon>Eukaryota</taxon>
        <taxon>Viridiplantae</taxon>
        <taxon>Streptophyta</taxon>
        <taxon>Embryophyta</taxon>
        <taxon>Tracheophyta</taxon>
        <taxon>Spermatophyta</taxon>
        <taxon>Magnoliopsida</taxon>
        <taxon>eudicotyledons</taxon>
        <taxon>Gunneridae</taxon>
        <taxon>Pentapetalae</taxon>
        <taxon>asterids</taxon>
        <taxon>Ericales</taxon>
        <taxon>Theaceae</taxon>
        <taxon>Camellia</taxon>
    </lineage>
</organism>
<dbReference type="Proteomes" id="UP001060215">
    <property type="component" value="Chromosome 1"/>
</dbReference>
<evidence type="ECO:0000313" key="1">
    <source>
        <dbReference type="EMBL" id="KAI8029854.1"/>
    </source>
</evidence>
<dbReference type="EMBL" id="CM045758">
    <property type="protein sequence ID" value="KAI8029854.1"/>
    <property type="molecule type" value="Genomic_DNA"/>
</dbReference>
<reference evidence="1 2" key="1">
    <citation type="journal article" date="2022" name="Plant J.">
        <title>Chromosome-level genome of Camellia lanceoleosa provides a valuable resource for understanding genome evolution and self-incompatibility.</title>
        <authorList>
            <person name="Gong W."/>
            <person name="Xiao S."/>
            <person name="Wang L."/>
            <person name="Liao Z."/>
            <person name="Chang Y."/>
            <person name="Mo W."/>
            <person name="Hu G."/>
            <person name="Li W."/>
            <person name="Zhao G."/>
            <person name="Zhu H."/>
            <person name="Hu X."/>
            <person name="Ji K."/>
            <person name="Xiang X."/>
            <person name="Song Q."/>
            <person name="Yuan D."/>
            <person name="Jin S."/>
            <person name="Zhang L."/>
        </authorList>
    </citation>
    <scope>NUCLEOTIDE SEQUENCE [LARGE SCALE GENOMIC DNA]</scope>
    <source>
        <strain evidence="1">SQ_2022a</strain>
    </source>
</reference>
<sequence>MHSANGQPVIVRDVLQQTIGLSWEPMIIALFENLDSEIGSKMSEVLRLFDCLAGCEQELAVNAHYYYWVATQRRRKTMEWEEAKWQCRELIMIDQSQSQSQSKSKSTVMIIKNQMVKPATYSSRISTDIPTSLSMNPLELLSINIWRINPESSKPCS</sequence>
<evidence type="ECO:0000313" key="2">
    <source>
        <dbReference type="Proteomes" id="UP001060215"/>
    </source>
</evidence>
<protein>
    <submittedName>
        <fullName evidence="1">Lysine-specific demethylase JMJ25</fullName>
    </submittedName>
</protein>
<accession>A0ACC0IX38</accession>